<protein>
    <recommendedName>
        <fullName evidence="4">PH (Pleckstrin Homology) domain-containing protein</fullName>
    </recommendedName>
</protein>
<keyword evidence="1" id="KW-1133">Transmembrane helix</keyword>
<evidence type="ECO:0008006" key="4">
    <source>
        <dbReference type="Google" id="ProtNLM"/>
    </source>
</evidence>
<keyword evidence="1" id="KW-0472">Membrane</keyword>
<evidence type="ECO:0000313" key="2">
    <source>
        <dbReference type="EMBL" id="UQA95877.1"/>
    </source>
</evidence>
<feature type="transmembrane region" description="Helical" evidence="1">
    <location>
        <begin position="53"/>
        <end position="75"/>
    </location>
</feature>
<gene>
    <name evidence="2" type="ORF">K9S39_31990</name>
</gene>
<keyword evidence="1" id="KW-0812">Transmembrane</keyword>
<dbReference type="Proteomes" id="UP000830115">
    <property type="component" value="Chromosome"/>
</dbReference>
<reference evidence="2" key="1">
    <citation type="submission" date="2021-10" db="EMBL/GenBank/DDBJ databases">
        <title>Streptomyces nigrumlapis sp.nov.,an antimicrobial producing actinobacterium isolated from Black Gobi rocks.</title>
        <authorList>
            <person name="Wen Y."/>
            <person name="Zhang W."/>
            <person name="Liu X.G."/>
        </authorList>
    </citation>
    <scope>NUCLEOTIDE SEQUENCE</scope>
    <source>
        <strain evidence="2">ST13-2-2</strain>
    </source>
</reference>
<keyword evidence="3" id="KW-1185">Reference proteome</keyword>
<dbReference type="EMBL" id="CP086322">
    <property type="protein sequence ID" value="UQA95877.1"/>
    <property type="molecule type" value="Genomic_DNA"/>
</dbReference>
<evidence type="ECO:0000313" key="3">
    <source>
        <dbReference type="Proteomes" id="UP000830115"/>
    </source>
</evidence>
<proteinExistence type="predicted"/>
<sequence>MTASTPTPSPAPDAAVIRMGRRLQRNAAAVAGVIGLLVLNGVVGIMAGREPVLVRAIQAGLLVLLFVGIGIFAFVRVRKRRDQRLSLDRTGVWYHDGTAEQVIPWDALAGAGLYSSSLGRAGRVYSLELCPNRPIDRDDPVLWPFVRDEEPLDPSLPRLRYRIRLMRGTHPQVAEAFQRCVPQLWLGEAEVGFGHIGRPDVEGHRARTGGHGN</sequence>
<dbReference type="RefSeq" id="WP_248866788.1">
    <property type="nucleotide sequence ID" value="NZ_CP086322.1"/>
</dbReference>
<evidence type="ECO:0000256" key="1">
    <source>
        <dbReference type="SAM" id="Phobius"/>
    </source>
</evidence>
<feature type="transmembrane region" description="Helical" evidence="1">
    <location>
        <begin position="27"/>
        <end position="47"/>
    </location>
</feature>
<organism evidence="2 3">
    <name type="scientific">Streptomyces halobius</name>
    <dbReference type="NCBI Taxonomy" id="2879846"/>
    <lineage>
        <taxon>Bacteria</taxon>
        <taxon>Bacillati</taxon>
        <taxon>Actinomycetota</taxon>
        <taxon>Actinomycetes</taxon>
        <taxon>Kitasatosporales</taxon>
        <taxon>Streptomycetaceae</taxon>
        <taxon>Streptomyces</taxon>
    </lineage>
</organism>
<name>A0ABY4MDS4_9ACTN</name>
<accession>A0ABY4MDS4</accession>